<dbReference type="PANTHER" id="PTHR34145:SF28">
    <property type="entry name" value="F-BOX DOMAIN-CONTAINING PROTEIN"/>
    <property type="match status" value="1"/>
</dbReference>
<dbReference type="InterPro" id="IPR055357">
    <property type="entry name" value="LRR_At1g61320_AtMIF1"/>
</dbReference>
<dbReference type="AlphaFoldDB" id="A0A5C7IMS5"/>
<keyword evidence="3" id="KW-1185">Reference proteome</keyword>
<dbReference type="PANTHER" id="PTHR34145">
    <property type="entry name" value="OS02G0105600 PROTEIN"/>
    <property type="match status" value="1"/>
</dbReference>
<dbReference type="OrthoDB" id="1534647at2759"/>
<sequence>MTCVSSDRDQIEGRTKLKKSYNCLEQVLRNRPMSLKKFTLDMRMHYRDLPECLSFIDKCVCYAIGSNVQELKLGLFNYFDIYYNLPQIVLYANSIDILELQNCKLELPRNNVMLSSLRKLSLFRVDVDDHMMKNLVAGCPLIEYLHVVECYQSLKNLVLFGLSTLKEIKLEHSYTLERIDIEALNVQLLSITGFPSRINFSFCKNLISLHLTSVSITDETLHCGECDELVELKVDAPNLHYLLYSGDVISLSLNALSLSKVDVELSCQCQDIDTHWYLKYVDFLAKFHRFSEVLNLQISTDEDVMVPRELRQILPSPLSSVKHLNLRLLGEPIDFSIKKLLDGLLWISTHMKSISIDYEDYFNMASLKLDENLPGLDSLFELSYKKQLNCKEETISCCKSLPVACWQHCIEKVNVEKKETNDLKGADTFDTIDLLCGVRGS</sequence>
<dbReference type="SUPFAM" id="SSF52047">
    <property type="entry name" value="RNI-like"/>
    <property type="match status" value="1"/>
</dbReference>
<gene>
    <name evidence="2" type="ORF">EZV62_005420</name>
</gene>
<dbReference type="Proteomes" id="UP000323000">
    <property type="component" value="Chromosome 2"/>
</dbReference>
<name>A0A5C7IMS5_9ROSI</name>
<proteinExistence type="predicted"/>
<dbReference type="EMBL" id="VAHF01000002">
    <property type="protein sequence ID" value="TXG70485.1"/>
    <property type="molecule type" value="Genomic_DNA"/>
</dbReference>
<organism evidence="2 3">
    <name type="scientific">Acer yangbiense</name>
    <dbReference type="NCBI Taxonomy" id="1000413"/>
    <lineage>
        <taxon>Eukaryota</taxon>
        <taxon>Viridiplantae</taxon>
        <taxon>Streptophyta</taxon>
        <taxon>Embryophyta</taxon>
        <taxon>Tracheophyta</taxon>
        <taxon>Spermatophyta</taxon>
        <taxon>Magnoliopsida</taxon>
        <taxon>eudicotyledons</taxon>
        <taxon>Gunneridae</taxon>
        <taxon>Pentapetalae</taxon>
        <taxon>rosids</taxon>
        <taxon>malvids</taxon>
        <taxon>Sapindales</taxon>
        <taxon>Sapindaceae</taxon>
        <taxon>Hippocastanoideae</taxon>
        <taxon>Acereae</taxon>
        <taxon>Acer</taxon>
    </lineage>
</organism>
<dbReference type="InterPro" id="IPR053772">
    <property type="entry name" value="At1g61320/At1g61330-like"/>
</dbReference>
<accession>A0A5C7IMS5</accession>
<protein>
    <recommendedName>
        <fullName evidence="1">At1g61320/AtMIF1 LRR domain-containing protein</fullName>
    </recommendedName>
</protein>
<evidence type="ECO:0000313" key="3">
    <source>
        <dbReference type="Proteomes" id="UP000323000"/>
    </source>
</evidence>
<evidence type="ECO:0000259" key="1">
    <source>
        <dbReference type="Pfam" id="PF23622"/>
    </source>
</evidence>
<dbReference type="InterPro" id="IPR032675">
    <property type="entry name" value="LRR_dom_sf"/>
</dbReference>
<reference evidence="3" key="1">
    <citation type="journal article" date="2019" name="Gigascience">
        <title>De novo genome assembly of the endangered Acer yangbiense, a plant species with extremely small populations endemic to Yunnan Province, China.</title>
        <authorList>
            <person name="Yang J."/>
            <person name="Wariss H.M."/>
            <person name="Tao L."/>
            <person name="Zhang R."/>
            <person name="Yun Q."/>
            <person name="Hollingsworth P."/>
            <person name="Dao Z."/>
            <person name="Luo G."/>
            <person name="Guo H."/>
            <person name="Ma Y."/>
            <person name="Sun W."/>
        </authorList>
    </citation>
    <scope>NUCLEOTIDE SEQUENCE [LARGE SCALE GENOMIC DNA]</scope>
    <source>
        <strain evidence="3">cv. Malutang</strain>
    </source>
</reference>
<feature type="domain" description="At1g61320/AtMIF1 LRR" evidence="1">
    <location>
        <begin position="33"/>
        <end position="194"/>
    </location>
</feature>
<dbReference type="Gene3D" id="3.80.10.10">
    <property type="entry name" value="Ribonuclease Inhibitor"/>
    <property type="match status" value="1"/>
</dbReference>
<evidence type="ECO:0000313" key="2">
    <source>
        <dbReference type="EMBL" id="TXG70485.1"/>
    </source>
</evidence>
<dbReference type="Pfam" id="PF23622">
    <property type="entry name" value="LRR_At1g61320_AtMIF1"/>
    <property type="match status" value="1"/>
</dbReference>
<comment type="caution">
    <text evidence="2">The sequence shown here is derived from an EMBL/GenBank/DDBJ whole genome shotgun (WGS) entry which is preliminary data.</text>
</comment>